<dbReference type="RefSeq" id="XP_018144673.1">
    <property type="nucleotide sequence ID" value="XM_018293486.1"/>
</dbReference>
<dbReference type="EMBL" id="LSBJ02000003">
    <property type="protein sequence ID" value="OAQ67823.1"/>
    <property type="molecule type" value="Genomic_DNA"/>
</dbReference>
<accession>A0A179FRW3</accession>
<name>A0A179FRW3_METCM</name>
<proteinExistence type="predicted"/>
<gene>
    <name evidence="1" type="ORF">VFPPC_15733</name>
</gene>
<organism evidence="1 2">
    <name type="scientific">Pochonia chlamydosporia 170</name>
    <dbReference type="NCBI Taxonomy" id="1380566"/>
    <lineage>
        <taxon>Eukaryota</taxon>
        <taxon>Fungi</taxon>
        <taxon>Dikarya</taxon>
        <taxon>Ascomycota</taxon>
        <taxon>Pezizomycotina</taxon>
        <taxon>Sordariomycetes</taxon>
        <taxon>Hypocreomycetidae</taxon>
        <taxon>Hypocreales</taxon>
        <taxon>Clavicipitaceae</taxon>
        <taxon>Pochonia</taxon>
    </lineage>
</organism>
<dbReference type="AlphaFoldDB" id="A0A179FRW3"/>
<dbReference type="Proteomes" id="UP000078397">
    <property type="component" value="Unassembled WGS sequence"/>
</dbReference>
<sequence length="54" mass="6210">MLKAAKVLRWNQGSRPALGCDLPKLFALCDAHTTCIKEFNEKPMQPRTDRKFHP</sequence>
<dbReference type="KEGG" id="pchm:VFPPC_15733"/>
<comment type="caution">
    <text evidence="1">The sequence shown here is derived from an EMBL/GenBank/DDBJ whole genome shotgun (WGS) entry which is preliminary data.</text>
</comment>
<dbReference type="GeneID" id="28857480"/>
<evidence type="ECO:0000313" key="2">
    <source>
        <dbReference type="Proteomes" id="UP000078397"/>
    </source>
</evidence>
<protein>
    <submittedName>
        <fullName evidence="1">Uncharacterized protein</fullName>
    </submittedName>
</protein>
<reference evidence="1 2" key="1">
    <citation type="journal article" date="2016" name="PLoS Pathog.">
        <title>Biosynthesis of antibiotic leucinostatins in bio-control fungus Purpureocillium lilacinum and their inhibition on phytophthora revealed by genome mining.</title>
        <authorList>
            <person name="Wang G."/>
            <person name="Liu Z."/>
            <person name="Lin R."/>
            <person name="Li E."/>
            <person name="Mao Z."/>
            <person name="Ling J."/>
            <person name="Yang Y."/>
            <person name="Yin W.B."/>
            <person name="Xie B."/>
        </authorList>
    </citation>
    <scope>NUCLEOTIDE SEQUENCE [LARGE SCALE GENOMIC DNA]</scope>
    <source>
        <strain evidence="1">170</strain>
    </source>
</reference>
<evidence type="ECO:0000313" key="1">
    <source>
        <dbReference type="EMBL" id="OAQ67823.1"/>
    </source>
</evidence>
<keyword evidence="2" id="KW-1185">Reference proteome</keyword>